<sequence>MAACSSVPATEWTRSLKENPTLTMKDVNSFVKVNKAPHIGKREEENTVFIRARCFKSLKRNEDLHHLQISLYKIEVQNHYCSCKAGKGICNHKVALMYQAARCSLLKIDAVPEVPSKTSMPQEWHKPRSPRHTTTTLPAKILDPIYSHVLSRSQSNVLDSLQISAEQASIAEQETRDQSKNPFWHELRKRPLTASKFKRVCSRKSDFEGLVSQLKKTPIQTTAMKYGLEHETDAAQSYVNTQFVNVYRAGFVINPACPYLGATPDFLVYDPSRNEVFGLLEMKCLQCDSCKDAKCLKSINGQLTLKRTHEYYFQVMGQMAITGLKWCDFMVFCKTDRHIETIFFDEEFFADMFSLRIPRETRRDCCRLKYLPLSTQRSPIISSLKMCRANCALLAIVKALYSDMNIYIEKESKERYLEKLKSLEGKDPYEISHKEWECIFCLMRAHCSICQGRRHKLFKDPMFNFNSQAFKCYPPPETQLTNFINCPSKPALLSLIPAHSDSYIPKSVNPELPVVWSSLFDNSLPGAFYPTLLKKSEEPFELLEVTKKQQELMEEKTREQASSRFRMRAGQITASKFKNACHTDPTCPSHSLIMSICHPEISRFNTEATKWGCHYEKRAKDAYYRYQKEMHVNFSVRIRTENPFLGAYPDGLVTCECCGGGGCETKVQLQLLCSPVLKYIDFVIWTEKALFIERGLL</sequence>
<dbReference type="InterPro" id="IPR011604">
    <property type="entry name" value="PDDEXK-like_dom_sf"/>
</dbReference>
<evidence type="ECO:0000313" key="4">
    <source>
        <dbReference type="Proteomes" id="UP001249851"/>
    </source>
</evidence>
<dbReference type="EMBL" id="JARQWQ010000031">
    <property type="protein sequence ID" value="KAK2561697.1"/>
    <property type="molecule type" value="Genomic_DNA"/>
</dbReference>
<dbReference type="Gene3D" id="3.90.320.10">
    <property type="match status" value="2"/>
</dbReference>
<dbReference type="InterPro" id="IPR019080">
    <property type="entry name" value="YqaJ_viral_recombinase"/>
</dbReference>
<gene>
    <name evidence="3" type="ORF">P5673_015054</name>
</gene>
<dbReference type="CDD" id="cd22343">
    <property type="entry name" value="PDDEXK_lambda_exonuclease-like"/>
    <property type="match status" value="2"/>
</dbReference>
<name>A0AAD9QI56_ACRCE</name>
<dbReference type="Proteomes" id="UP001249851">
    <property type="component" value="Unassembled WGS sequence"/>
</dbReference>
<keyword evidence="1" id="KW-0862">Zinc</keyword>
<keyword evidence="1" id="KW-0863">Zinc-finger</keyword>
<comment type="caution">
    <text evidence="3">The sequence shown here is derived from an EMBL/GenBank/DDBJ whole genome shotgun (WGS) entry which is preliminary data.</text>
</comment>
<accession>A0AAD9QI56</accession>
<evidence type="ECO:0000256" key="1">
    <source>
        <dbReference type="PROSITE-ProRule" id="PRU00325"/>
    </source>
</evidence>
<dbReference type="PROSITE" id="PS50966">
    <property type="entry name" value="ZF_SWIM"/>
    <property type="match status" value="1"/>
</dbReference>
<evidence type="ECO:0000313" key="3">
    <source>
        <dbReference type="EMBL" id="KAK2561697.1"/>
    </source>
</evidence>
<dbReference type="Pfam" id="PF09588">
    <property type="entry name" value="YqaJ"/>
    <property type="match status" value="2"/>
</dbReference>
<keyword evidence="4" id="KW-1185">Reference proteome</keyword>
<dbReference type="GO" id="GO:0008270">
    <property type="term" value="F:zinc ion binding"/>
    <property type="evidence" value="ECO:0007669"/>
    <property type="project" value="UniProtKB-KW"/>
</dbReference>
<organism evidence="3 4">
    <name type="scientific">Acropora cervicornis</name>
    <name type="common">Staghorn coral</name>
    <dbReference type="NCBI Taxonomy" id="6130"/>
    <lineage>
        <taxon>Eukaryota</taxon>
        <taxon>Metazoa</taxon>
        <taxon>Cnidaria</taxon>
        <taxon>Anthozoa</taxon>
        <taxon>Hexacorallia</taxon>
        <taxon>Scleractinia</taxon>
        <taxon>Astrocoeniina</taxon>
        <taxon>Acroporidae</taxon>
        <taxon>Acropora</taxon>
    </lineage>
</organism>
<dbReference type="AlphaFoldDB" id="A0AAD9QI56"/>
<proteinExistence type="predicted"/>
<dbReference type="SUPFAM" id="SSF52980">
    <property type="entry name" value="Restriction endonuclease-like"/>
    <property type="match status" value="2"/>
</dbReference>
<reference evidence="3" key="1">
    <citation type="journal article" date="2023" name="G3 (Bethesda)">
        <title>Whole genome assembly and annotation of the endangered Caribbean coral Acropora cervicornis.</title>
        <authorList>
            <person name="Selwyn J.D."/>
            <person name="Vollmer S.V."/>
        </authorList>
    </citation>
    <scope>NUCLEOTIDE SEQUENCE</scope>
    <source>
        <strain evidence="3">K2</strain>
    </source>
</reference>
<dbReference type="PANTHER" id="PTHR47526:SF4">
    <property type="entry name" value="SWIM-TYPE DOMAIN-CONTAINING PROTEIN"/>
    <property type="match status" value="1"/>
</dbReference>
<evidence type="ECO:0000259" key="2">
    <source>
        <dbReference type="PROSITE" id="PS50966"/>
    </source>
</evidence>
<feature type="domain" description="SWIM-type" evidence="2">
    <location>
        <begin position="72"/>
        <end position="101"/>
    </location>
</feature>
<protein>
    <recommendedName>
        <fullName evidence="2">SWIM-type domain-containing protein</fullName>
    </recommendedName>
</protein>
<dbReference type="InterPro" id="IPR011335">
    <property type="entry name" value="Restrct_endonuc-II-like"/>
</dbReference>
<keyword evidence="1" id="KW-0479">Metal-binding</keyword>
<dbReference type="InterPro" id="IPR007527">
    <property type="entry name" value="Znf_SWIM"/>
</dbReference>
<dbReference type="PANTHER" id="PTHR47526">
    <property type="entry name" value="ATP-DEPENDENT DNA HELICASE"/>
    <property type="match status" value="1"/>
</dbReference>
<dbReference type="GO" id="GO:0006281">
    <property type="term" value="P:DNA repair"/>
    <property type="evidence" value="ECO:0007669"/>
    <property type="project" value="UniProtKB-ARBA"/>
</dbReference>
<reference evidence="3" key="2">
    <citation type="journal article" date="2023" name="Science">
        <title>Genomic signatures of disease resistance in endangered staghorn corals.</title>
        <authorList>
            <person name="Vollmer S.V."/>
            <person name="Selwyn J.D."/>
            <person name="Despard B.A."/>
            <person name="Roesel C.L."/>
        </authorList>
    </citation>
    <scope>NUCLEOTIDE SEQUENCE</scope>
    <source>
        <strain evidence="3">K2</strain>
    </source>
</reference>